<dbReference type="Proteomes" id="UP000289738">
    <property type="component" value="Chromosome B04"/>
</dbReference>
<dbReference type="Pfam" id="PF09349">
    <property type="entry name" value="OHCU_decarbox"/>
    <property type="match status" value="1"/>
</dbReference>
<comment type="caution">
    <text evidence="8">The sequence shown here is derived from an EMBL/GenBank/DDBJ whole genome shotgun (WGS) entry which is preliminary data.</text>
</comment>
<dbReference type="PANTHER" id="PTHR43466:SF1">
    <property type="entry name" value="2-OXO-4-HYDROXY-4-CARBOXY-5-UREIDOIMIDAZOLINE DECARBOXYLASE-RELATED"/>
    <property type="match status" value="1"/>
</dbReference>
<evidence type="ECO:0000256" key="2">
    <source>
        <dbReference type="ARBA" id="ARBA00004754"/>
    </source>
</evidence>
<evidence type="ECO:0000256" key="5">
    <source>
        <dbReference type="ARBA" id="ARBA00022793"/>
    </source>
</evidence>
<evidence type="ECO:0000256" key="3">
    <source>
        <dbReference type="ARBA" id="ARBA00012257"/>
    </source>
</evidence>
<keyword evidence="6" id="KW-0456">Lyase</keyword>
<dbReference type="PANTHER" id="PTHR43466">
    <property type="entry name" value="2-OXO-4-HYDROXY-4-CARBOXY-5-UREIDOIMIDAZOLINE DECARBOXYLASE-RELATED"/>
    <property type="match status" value="1"/>
</dbReference>
<comment type="pathway">
    <text evidence="2">Purine metabolism; urate degradation; (S)-allantoin from urate: step 3/3.</text>
</comment>
<dbReference type="GO" id="GO:0019628">
    <property type="term" value="P:urate catabolic process"/>
    <property type="evidence" value="ECO:0007669"/>
    <property type="project" value="TreeGrafter"/>
</dbReference>
<dbReference type="SUPFAM" id="SSF158694">
    <property type="entry name" value="UraD-Like"/>
    <property type="match status" value="1"/>
</dbReference>
<name>A0A444ZQK2_ARAHY</name>
<dbReference type="AlphaFoldDB" id="A0A444ZQK2"/>
<evidence type="ECO:0000256" key="1">
    <source>
        <dbReference type="ARBA" id="ARBA00001163"/>
    </source>
</evidence>
<dbReference type="Gene3D" id="1.10.3330.10">
    <property type="entry name" value="Oxo-4-hydroxy-4-carboxy-5-ureidoimidazoline decarboxylase"/>
    <property type="match status" value="1"/>
</dbReference>
<keyword evidence="5" id="KW-0210">Decarboxylase</keyword>
<comment type="catalytic activity">
    <reaction evidence="1">
        <text>5-hydroxy-2-oxo-4-ureido-2,5-dihydro-1H-imidazole-5-carboxylate + H(+) = (S)-allantoin + CO2</text>
        <dbReference type="Rhea" id="RHEA:26301"/>
        <dbReference type="ChEBI" id="CHEBI:15378"/>
        <dbReference type="ChEBI" id="CHEBI:15678"/>
        <dbReference type="ChEBI" id="CHEBI:16526"/>
        <dbReference type="ChEBI" id="CHEBI:58639"/>
        <dbReference type="EC" id="4.1.1.97"/>
    </reaction>
</comment>
<accession>A0A444ZQK2</accession>
<feature type="domain" description="Oxo-4-hydroxy-4-carboxy-5-ureidoimidazoline decarboxylase" evidence="7">
    <location>
        <begin position="90"/>
        <end position="148"/>
    </location>
</feature>
<dbReference type="STRING" id="3818.A0A444ZQK2"/>
<dbReference type="GO" id="GO:0051997">
    <property type="term" value="F:2-oxo-4-hydroxy-4-carboxy-5-ureidoimidazoline decarboxylase activity"/>
    <property type="evidence" value="ECO:0007669"/>
    <property type="project" value="UniProtKB-EC"/>
</dbReference>
<dbReference type="InterPro" id="IPR018020">
    <property type="entry name" value="OHCU_decarboxylase"/>
</dbReference>
<evidence type="ECO:0000313" key="8">
    <source>
        <dbReference type="EMBL" id="RYR16480.1"/>
    </source>
</evidence>
<keyword evidence="4" id="KW-0659">Purine metabolism</keyword>
<sequence length="280" mass="32452">MVNRLYGMDMFLKQLQLYGKQVVHSRRNENGGFLIMLCRHTTNEMAMASPFSSLEHAITVVRDIWFCKLNVRSWLEAISGRFCSNEYLKTANEATVHKLYEGGSMYEEKFGYVFVTFVASRTSEDILAELKTRFKNMHVVELDIASKEELKYIERSIIELISKKSVQTTDEGDVSAEYSDEIVDDTLDRVDTDSEDDLDAISSDGYDISRNVEVNKVPEEDNETLYIQHIEDDVRPAKRGFDLNKKPWFGDDLSDPLSRDCSRFVTEYFWPGQYDVKEKF</sequence>
<dbReference type="GO" id="GO:0006144">
    <property type="term" value="P:purine nucleobase metabolic process"/>
    <property type="evidence" value="ECO:0007669"/>
    <property type="project" value="UniProtKB-KW"/>
</dbReference>
<dbReference type="GO" id="GO:0005777">
    <property type="term" value="C:peroxisome"/>
    <property type="evidence" value="ECO:0007669"/>
    <property type="project" value="TreeGrafter"/>
</dbReference>
<protein>
    <recommendedName>
        <fullName evidence="3">2-oxo-4-hydroxy-4-carboxy-5-ureidoimidazoline decarboxylase</fullName>
        <ecNumber evidence="3">4.1.1.97</ecNumber>
    </recommendedName>
</protein>
<reference evidence="8 9" key="1">
    <citation type="submission" date="2019-01" db="EMBL/GenBank/DDBJ databases">
        <title>Sequencing of cultivated peanut Arachis hypogaea provides insights into genome evolution and oil improvement.</title>
        <authorList>
            <person name="Chen X."/>
        </authorList>
    </citation>
    <scope>NUCLEOTIDE SEQUENCE [LARGE SCALE GENOMIC DNA]</scope>
    <source>
        <strain evidence="9">cv. Fuhuasheng</strain>
        <tissue evidence="8">Leaves</tissue>
    </source>
</reference>
<dbReference type="EC" id="4.1.1.97" evidence="3"/>
<dbReference type="EMBL" id="SDMP01000014">
    <property type="protein sequence ID" value="RYR16480.1"/>
    <property type="molecule type" value="Genomic_DNA"/>
</dbReference>
<evidence type="ECO:0000256" key="6">
    <source>
        <dbReference type="ARBA" id="ARBA00023239"/>
    </source>
</evidence>
<dbReference type="InterPro" id="IPR036778">
    <property type="entry name" value="OHCU_decarboxylase_sf"/>
</dbReference>
<evidence type="ECO:0000259" key="7">
    <source>
        <dbReference type="Pfam" id="PF09349"/>
    </source>
</evidence>
<organism evidence="8 9">
    <name type="scientific">Arachis hypogaea</name>
    <name type="common">Peanut</name>
    <dbReference type="NCBI Taxonomy" id="3818"/>
    <lineage>
        <taxon>Eukaryota</taxon>
        <taxon>Viridiplantae</taxon>
        <taxon>Streptophyta</taxon>
        <taxon>Embryophyta</taxon>
        <taxon>Tracheophyta</taxon>
        <taxon>Spermatophyta</taxon>
        <taxon>Magnoliopsida</taxon>
        <taxon>eudicotyledons</taxon>
        <taxon>Gunneridae</taxon>
        <taxon>Pentapetalae</taxon>
        <taxon>rosids</taxon>
        <taxon>fabids</taxon>
        <taxon>Fabales</taxon>
        <taxon>Fabaceae</taxon>
        <taxon>Papilionoideae</taxon>
        <taxon>50 kb inversion clade</taxon>
        <taxon>dalbergioids sensu lato</taxon>
        <taxon>Dalbergieae</taxon>
        <taxon>Pterocarpus clade</taxon>
        <taxon>Arachis</taxon>
    </lineage>
</organism>
<evidence type="ECO:0000256" key="4">
    <source>
        <dbReference type="ARBA" id="ARBA00022631"/>
    </source>
</evidence>
<proteinExistence type="predicted"/>
<gene>
    <name evidence="8" type="ORF">Ahy_B04g073509</name>
</gene>
<evidence type="ECO:0000313" key="9">
    <source>
        <dbReference type="Proteomes" id="UP000289738"/>
    </source>
</evidence>
<keyword evidence="9" id="KW-1185">Reference proteome</keyword>